<keyword evidence="2" id="KW-1185">Reference proteome</keyword>
<dbReference type="Proteomes" id="UP000034291">
    <property type="component" value="Unassembled WGS sequence"/>
</dbReference>
<gene>
    <name evidence="1" type="ORF">ARAM_006525</name>
</gene>
<evidence type="ECO:0008006" key="3">
    <source>
        <dbReference type="Google" id="ProtNLM"/>
    </source>
</evidence>
<dbReference type="InterPro" id="IPR016181">
    <property type="entry name" value="Acyl_CoA_acyltransferase"/>
</dbReference>
<comment type="caution">
    <text evidence="1">The sequence shown here is derived from an EMBL/GenBank/DDBJ whole genome shotgun (WGS) entry which is preliminary data.</text>
</comment>
<protein>
    <recommendedName>
        <fullName evidence="3">N-acetyltransferase domain-containing protein</fullName>
    </recommendedName>
</protein>
<dbReference type="PANTHER" id="PTHR42791">
    <property type="entry name" value="GNAT FAMILY ACETYLTRANSFERASE"/>
    <property type="match status" value="1"/>
</dbReference>
<accession>A0A0F8UNU9</accession>
<dbReference type="PANTHER" id="PTHR42791:SF2">
    <property type="entry name" value="N-ACETYLTRANSFERASE DOMAIN-CONTAINING PROTEIN"/>
    <property type="match status" value="1"/>
</dbReference>
<dbReference type="SUPFAM" id="SSF55729">
    <property type="entry name" value="Acyl-CoA N-acyltransferases (Nat)"/>
    <property type="match status" value="1"/>
</dbReference>
<evidence type="ECO:0000313" key="1">
    <source>
        <dbReference type="EMBL" id="KKK21143.1"/>
    </source>
</evidence>
<dbReference type="EMBL" id="JZBS01001844">
    <property type="protein sequence ID" value="KKK21143.1"/>
    <property type="molecule type" value="Genomic_DNA"/>
</dbReference>
<dbReference type="STRING" id="308745.A0A0F8UNU9"/>
<dbReference type="AlphaFoldDB" id="A0A0F8UNU9"/>
<sequence length="152" mass="16391">MGPVRKSSCGGAADAVALNAHTQNWRVVEGAKVTHTVANAVRLGSEYLWDREASDQAVAMLRRSKDDVESAGGYSGSVLCRGCVSVILNWGIQQADASGAKIFLESSPQAHRLYTKYGWRDIDQSMINLGHFGGKGLYPLTIMVRDPVAVQP</sequence>
<name>A0A0F8UNU9_9EURO</name>
<dbReference type="OrthoDB" id="410198at2759"/>
<organism evidence="1 2">
    <name type="scientific">Aspergillus rambellii</name>
    <dbReference type="NCBI Taxonomy" id="308745"/>
    <lineage>
        <taxon>Eukaryota</taxon>
        <taxon>Fungi</taxon>
        <taxon>Dikarya</taxon>
        <taxon>Ascomycota</taxon>
        <taxon>Pezizomycotina</taxon>
        <taxon>Eurotiomycetes</taxon>
        <taxon>Eurotiomycetidae</taxon>
        <taxon>Eurotiales</taxon>
        <taxon>Aspergillaceae</taxon>
        <taxon>Aspergillus</taxon>
        <taxon>Aspergillus subgen. Nidulantes</taxon>
    </lineage>
</organism>
<evidence type="ECO:0000313" key="2">
    <source>
        <dbReference type="Proteomes" id="UP000034291"/>
    </source>
</evidence>
<dbReference type="Gene3D" id="3.40.630.30">
    <property type="match status" value="1"/>
</dbReference>
<proteinExistence type="predicted"/>
<dbReference type="InterPro" id="IPR052523">
    <property type="entry name" value="Trichothecene_AcTrans"/>
</dbReference>
<reference evidence="1 2" key="1">
    <citation type="submission" date="2015-02" db="EMBL/GenBank/DDBJ databases">
        <title>Draft Genome Sequences of Two Closely-Related Aflatoxigenic Aspergillus Species Obtained from the Cote d'Ivoire.</title>
        <authorList>
            <person name="Moore G.G."/>
            <person name="Beltz S.B."/>
            <person name="Mack B.M."/>
        </authorList>
    </citation>
    <scope>NUCLEOTIDE SEQUENCE [LARGE SCALE GENOMIC DNA]</scope>
    <source>
        <strain evidence="1 2">SRRC1468</strain>
    </source>
</reference>